<evidence type="ECO:0000256" key="12">
    <source>
        <dbReference type="ARBA" id="ARBA00022989"/>
    </source>
</evidence>
<keyword evidence="5 19" id="KW-0808">Transferase</keyword>
<evidence type="ECO:0000256" key="8">
    <source>
        <dbReference type="ARBA" id="ARBA00022734"/>
    </source>
</evidence>
<dbReference type="InterPro" id="IPR008271">
    <property type="entry name" value="Ser/Thr_kinase_AS"/>
</dbReference>
<keyword evidence="10 19" id="KW-0418">Kinase</keyword>
<dbReference type="CDD" id="cd14066">
    <property type="entry name" value="STKc_IRAK"/>
    <property type="match status" value="1"/>
</dbReference>
<feature type="transmembrane region" description="Helical" evidence="20">
    <location>
        <begin position="443"/>
        <end position="465"/>
    </location>
</feature>
<keyword evidence="11 19" id="KW-0067">ATP-binding</keyword>
<evidence type="ECO:0000259" key="23">
    <source>
        <dbReference type="PROSITE" id="PS50927"/>
    </source>
</evidence>
<dbReference type="Pfam" id="PF11883">
    <property type="entry name" value="DUF3403"/>
    <property type="match status" value="1"/>
</dbReference>
<dbReference type="InterPro" id="IPR003609">
    <property type="entry name" value="Pan_app"/>
</dbReference>
<keyword evidence="8" id="KW-0430">Lectin</keyword>
<evidence type="ECO:0000313" key="26">
    <source>
        <dbReference type="Proteomes" id="UP001420932"/>
    </source>
</evidence>
<feature type="signal peptide" evidence="21">
    <location>
        <begin position="1"/>
        <end position="25"/>
    </location>
</feature>
<dbReference type="GO" id="GO:0030246">
    <property type="term" value="F:carbohydrate binding"/>
    <property type="evidence" value="ECO:0007669"/>
    <property type="project" value="UniProtKB-KW"/>
</dbReference>
<comment type="caution">
    <text evidence="25">The sequence shown here is derived from an EMBL/GenBank/DDBJ whole genome shotgun (WGS) entry which is preliminary data.</text>
</comment>
<reference evidence="25 26" key="1">
    <citation type="submission" date="2024-01" db="EMBL/GenBank/DDBJ databases">
        <title>Genome assemblies of Stephania.</title>
        <authorList>
            <person name="Yang L."/>
        </authorList>
    </citation>
    <scope>NUCLEOTIDE SEQUENCE [LARGE SCALE GENOMIC DNA]</scope>
    <source>
        <strain evidence="25">YNDBR</strain>
        <tissue evidence="25">Leaf</tissue>
    </source>
</reference>
<keyword evidence="26" id="KW-1185">Reference proteome</keyword>
<evidence type="ECO:0000256" key="2">
    <source>
        <dbReference type="ARBA" id="ARBA00022475"/>
    </source>
</evidence>
<dbReference type="InterPro" id="IPR024171">
    <property type="entry name" value="SRK-like_kinase"/>
</dbReference>
<gene>
    <name evidence="25" type="ORF">Syun_022980</name>
</gene>
<evidence type="ECO:0000256" key="3">
    <source>
        <dbReference type="ARBA" id="ARBA00022527"/>
    </source>
</evidence>
<dbReference type="PANTHER" id="PTHR27002:SF812">
    <property type="entry name" value="RECEPTOR-LIKE SERINE_THREONINE-PROTEIN KINASE"/>
    <property type="match status" value="1"/>
</dbReference>
<evidence type="ECO:0000256" key="21">
    <source>
        <dbReference type="SAM" id="SignalP"/>
    </source>
</evidence>
<evidence type="ECO:0000256" key="15">
    <source>
        <dbReference type="ARBA" id="ARBA00023170"/>
    </source>
</evidence>
<dbReference type="GO" id="GO:0004674">
    <property type="term" value="F:protein serine/threonine kinase activity"/>
    <property type="evidence" value="ECO:0007669"/>
    <property type="project" value="UniProtKB-KW"/>
</dbReference>
<dbReference type="InterPro" id="IPR021820">
    <property type="entry name" value="S-locus_recpt_kinase_C"/>
</dbReference>
<dbReference type="GO" id="GO:0005886">
    <property type="term" value="C:plasma membrane"/>
    <property type="evidence" value="ECO:0007669"/>
    <property type="project" value="UniProtKB-SubCell"/>
</dbReference>
<comment type="subcellular location">
    <subcellularLocation>
        <location evidence="1">Cell membrane</location>
        <topology evidence="1">Single-pass type I membrane protein</topology>
    </subcellularLocation>
</comment>
<keyword evidence="9 19" id="KW-0547">Nucleotide-binding</keyword>
<dbReference type="CDD" id="cd01098">
    <property type="entry name" value="PAN_AP_plant"/>
    <property type="match status" value="1"/>
</dbReference>
<evidence type="ECO:0000256" key="5">
    <source>
        <dbReference type="ARBA" id="ARBA00022679"/>
    </source>
</evidence>
<organism evidence="25 26">
    <name type="scientific">Stephania yunnanensis</name>
    <dbReference type="NCBI Taxonomy" id="152371"/>
    <lineage>
        <taxon>Eukaryota</taxon>
        <taxon>Viridiplantae</taxon>
        <taxon>Streptophyta</taxon>
        <taxon>Embryophyta</taxon>
        <taxon>Tracheophyta</taxon>
        <taxon>Spermatophyta</taxon>
        <taxon>Magnoliopsida</taxon>
        <taxon>Ranunculales</taxon>
        <taxon>Menispermaceae</taxon>
        <taxon>Menispermoideae</taxon>
        <taxon>Cissampelideae</taxon>
        <taxon>Stephania</taxon>
    </lineage>
</organism>
<dbReference type="Pfam" id="PF01453">
    <property type="entry name" value="B_lectin"/>
    <property type="match status" value="1"/>
</dbReference>
<dbReference type="SUPFAM" id="SSF51110">
    <property type="entry name" value="alpha-D-mannose-specific plant lectins"/>
    <property type="match status" value="1"/>
</dbReference>
<evidence type="ECO:0000256" key="11">
    <source>
        <dbReference type="ARBA" id="ARBA00022840"/>
    </source>
</evidence>
<dbReference type="EC" id="2.7.11.1" evidence="19"/>
<evidence type="ECO:0000256" key="16">
    <source>
        <dbReference type="ARBA" id="ARBA00023180"/>
    </source>
</evidence>
<dbReference type="PROSITE" id="PS50011">
    <property type="entry name" value="PROTEIN_KINASE_DOM"/>
    <property type="match status" value="1"/>
</dbReference>
<evidence type="ECO:0000256" key="6">
    <source>
        <dbReference type="ARBA" id="ARBA00022692"/>
    </source>
</evidence>
<evidence type="ECO:0000256" key="20">
    <source>
        <dbReference type="SAM" id="Phobius"/>
    </source>
</evidence>
<proteinExistence type="inferred from homology"/>
<feature type="chain" id="PRO_5042839979" description="Receptor-like serine/threonine-protein kinase" evidence="21">
    <location>
        <begin position="26"/>
        <end position="845"/>
    </location>
</feature>
<dbReference type="SMART" id="SM00220">
    <property type="entry name" value="S_TKc"/>
    <property type="match status" value="1"/>
</dbReference>
<dbReference type="Gene3D" id="1.10.510.10">
    <property type="entry name" value="Transferase(Phosphotransferase) domain 1"/>
    <property type="match status" value="1"/>
</dbReference>
<dbReference type="InterPro" id="IPR011009">
    <property type="entry name" value="Kinase-like_dom_sf"/>
</dbReference>
<dbReference type="PIRSF" id="PIRSF000641">
    <property type="entry name" value="SRK"/>
    <property type="match status" value="1"/>
</dbReference>
<evidence type="ECO:0000256" key="13">
    <source>
        <dbReference type="ARBA" id="ARBA00023136"/>
    </source>
</evidence>
<dbReference type="CDD" id="cd00028">
    <property type="entry name" value="B_lectin"/>
    <property type="match status" value="1"/>
</dbReference>
<dbReference type="SUPFAM" id="SSF57414">
    <property type="entry name" value="Hairpin loop containing domain-like"/>
    <property type="match status" value="1"/>
</dbReference>
<evidence type="ECO:0000313" key="25">
    <source>
        <dbReference type="EMBL" id="KAK9106969.1"/>
    </source>
</evidence>
<keyword evidence="13 20" id="KW-0472">Membrane</keyword>
<dbReference type="InterPro" id="IPR001480">
    <property type="entry name" value="Bulb-type_lectin_dom"/>
</dbReference>
<evidence type="ECO:0000256" key="18">
    <source>
        <dbReference type="ARBA" id="ARBA00048679"/>
    </source>
</evidence>
<dbReference type="GO" id="GO:0048544">
    <property type="term" value="P:recognition of pollen"/>
    <property type="evidence" value="ECO:0007669"/>
    <property type="project" value="InterPro"/>
</dbReference>
<keyword evidence="12 20" id="KW-1133">Transmembrane helix</keyword>
<dbReference type="PROSITE" id="PS00108">
    <property type="entry name" value="PROTEIN_KINASE_ST"/>
    <property type="match status" value="1"/>
</dbReference>
<feature type="domain" description="Protein kinase" evidence="22">
    <location>
        <begin position="530"/>
        <end position="780"/>
    </location>
</feature>
<keyword evidence="3 19" id="KW-0723">Serine/threonine-protein kinase</keyword>
<dbReference type="PANTHER" id="PTHR27002">
    <property type="entry name" value="RECEPTOR-LIKE SERINE/THREONINE-PROTEIN KINASE SD1-8"/>
    <property type="match status" value="1"/>
</dbReference>
<feature type="domain" description="Apple" evidence="24">
    <location>
        <begin position="342"/>
        <end position="420"/>
    </location>
</feature>
<dbReference type="EMBL" id="JBBNAF010000010">
    <property type="protein sequence ID" value="KAK9106969.1"/>
    <property type="molecule type" value="Genomic_DNA"/>
</dbReference>
<evidence type="ECO:0000259" key="22">
    <source>
        <dbReference type="PROSITE" id="PS50011"/>
    </source>
</evidence>
<keyword evidence="2" id="KW-1003">Cell membrane</keyword>
<dbReference type="Pfam" id="PF00954">
    <property type="entry name" value="S_locus_glycop"/>
    <property type="match status" value="1"/>
</dbReference>
<evidence type="ECO:0000256" key="10">
    <source>
        <dbReference type="ARBA" id="ARBA00022777"/>
    </source>
</evidence>
<dbReference type="PROSITE" id="PS50927">
    <property type="entry name" value="BULB_LECTIN"/>
    <property type="match status" value="1"/>
</dbReference>
<dbReference type="Pfam" id="PF08276">
    <property type="entry name" value="PAN_2"/>
    <property type="match status" value="1"/>
</dbReference>
<comment type="catalytic activity">
    <reaction evidence="17 19">
        <text>L-threonyl-[protein] + ATP = O-phospho-L-threonyl-[protein] + ADP + H(+)</text>
        <dbReference type="Rhea" id="RHEA:46608"/>
        <dbReference type="Rhea" id="RHEA-COMP:11060"/>
        <dbReference type="Rhea" id="RHEA-COMP:11605"/>
        <dbReference type="ChEBI" id="CHEBI:15378"/>
        <dbReference type="ChEBI" id="CHEBI:30013"/>
        <dbReference type="ChEBI" id="CHEBI:30616"/>
        <dbReference type="ChEBI" id="CHEBI:61977"/>
        <dbReference type="ChEBI" id="CHEBI:456216"/>
        <dbReference type="EC" id="2.7.11.1"/>
    </reaction>
</comment>
<dbReference type="SUPFAM" id="SSF56112">
    <property type="entry name" value="Protein kinase-like (PK-like)"/>
    <property type="match status" value="1"/>
</dbReference>
<accession>A0AAP0F8R0</accession>
<feature type="domain" description="Bulb-type lectin" evidence="23">
    <location>
        <begin position="26"/>
        <end position="151"/>
    </location>
</feature>
<dbReference type="FunFam" id="3.30.200.20:FF:000330">
    <property type="entry name" value="G-type lectin S-receptor-like serine/threonine-protein kinase At4g03230"/>
    <property type="match status" value="1"/>
</dbReference>
<keyword evidence="16" id="KW-0325">Glycoprotein</keyword>
<dbReference type="Pfam" id="PF07714">
    <property type="entry name" value="PK_Tyr_Ser-Thr"/>
    <property type="match status" value="1"/>
</dbReference>
<protein>
    <recommendedName>
        <fullName evidence="19">Receptor-like serine/threonine-protein kinase</fullName>
        <ecNumber evidence="19">2.7.11.1</ecNumber>
    </recommendedName>
</protein>
<evidence type="ECO:0000256" key="19">
    <source>
        <dbReference type="PIRNR" id="PIRNR000641"/>
    </source>
</evidence>
<keyword evidence="14" id="KW-1015">Disulfide bond</keyword>
<dbReference type="InterPro" id="IPR000719">
    <property type="entry name" value="Prot_kinase_dom"/>
</dbReference>
<keyword evidence="7 21" id="KW-0732">Signal</keyword>
<dbReference type="GO" id="GO:0005524">
    <property type="term" value="F:ATP binding"/>
    <property type="evidence" value="ECO:0007669"/>
    <property type="project" value="UniProtKB-KW"/>
</dbReference>
<comment type="catalytic activity">
    <reaction evidence="18 19">
        <text>L-seryl-[protein] + ATP = O-phospho-L-seryl-[protein] + ADP + H(+)</text>
        <dbReference type="Rhea" id="RHEA:17989"/>
        <dbReference type="Rhea" id="RHEA-COMP:9863"/>
        <dbReference type="Rhea" id="RHEA-COMP:11604"/>
        <dbReference type="ChEBI" id="CHEBI:15378"/>
        <dbReference type="ChEBI" id="CHEBI:29999"/>
        <dbReference type="ChEBI" id="CHEBI:30616"/>
        <dbReference type="ChEBI" id="CHEBI:83421"/>
        <dbReference type="ChEBI" id="CHEBI:456216"/>
        <dbReference type="EC" id="2.7.11.1"/>
    </reaction>
</comment>
<evidence type="ECO:0000256" key="9">
    <source>
        <dbReference type="ARBA" id="ARBA00022741"/>
    </source>
</evidence>
<evidence type="ECO:0000256" key="17">
    <source>
        <dbReference type="ARBA" id="ARBA00047899"/>
    </source>
</evidence>
<evidence type="ECO:0000256" key="14">
    <source>
        <dbReference type="ARBA" id="ARBA00023157"/>
    </source>
</evidence>
<dbReference type="PROSITE" id="PS50948">
    <property type="entry name" value="PAN"/>
    <property type="match status" value="1"/>
</dbReference>
<evidence type="ECO:0000256" key="4">
    <source>
        <dbReference type="ARBA" id="ARBA00022553"/>
    </source>
</evidence>
<dbReference type="InterPro" id="IPR036426">
    <property type="entry name" value="Bulb-type_lectin_dom_sf"/>
</dbReference>
<dbReference type="InterPro" id="IPR000858">
    <property type="entry name" value="S_locus_glycoprot_dom"/>
</dbReference>
<keyword evidence="4" id="KW-0597">Phosphoprotein</keyword>
<evidence type="ECO:0000256" key="7">
    <source>
        <dbReference type="ARBA" id="ARBA00022729"/>
    </source>
</evidence>
<sequence>MALLATKVLLFILSSSYCYLQISYAADTIKQGELLNLGQTIVSSNGKFELGFYSPAKNKNYYIGIWYKKISVQDKTIVWVANRERPVSCSTGSVCYLSISSQGNLVIRSGVSNYAALMNVSSGRNTSATLLETGNFVLRDGNSRIVWQSFDHPTDNLIPGMKLGFNVKNGITWALTSWRSSDDPSSGEYSLVPDRKSSQFFTIRRGTNETHWTSGQWIGDSFMYVPEMRKHHTFNFSYFAFDDEKYFTYSPFNKSITSRFIMDLNGQIKHLVWVTSTQKWTPFCEQPRDQCHVYRYCGAFSDCNPGAFPYCQCLEGFKPNSQMEWNQRDWTSGCGRKTSFQCGENDGFLLMPNVSLPLNFKPLGVKSAEECKQACMNNCSCSAYSYTNECWIWHGDLLNIKPADYTPADYTGGDLFLRLAASDIPTSQDSENQTSHGRKGVRLAVILPLAALLGILVFTSFAYCFRRRKLKSTGTEKKGLDLLAFDFNTRGNTTKGELPTNNKKGMKGEAWDVELPFFSLGSISAATNNFCDANKLGQGGFGPVYKGKLANGQEVAVKRLSAASGQGLVEFKNEMTLIANLQHKNLVRLLGCCVENNEKILIYEYLPNKSLDLFLFAAAKRSKLDWETRVKIIEGIAQGLLYLHQYSRLRVIHRDMKASNILLDDEMNPKISDFGMARIFGGNASEANTNRVVGTYGYMPPEYAMQGLFSIKSDVFSFGVLLLEILSGRKNNTFHLSDSQNLVGQAWEFWTSEKGSKLIDPILGNSPQQSKALRYIHVALLCVQEQANDRPTMSDVVGMLDSELKTLPLPKEPGFTTWSSDEKKSNTDSITYSVNDVTITKLIGR</sequence>
<dbReference type="FunFam" id="1.10.510.10:FF:000060">
    <property type="entry name" value="G-type lectin S-receptor-like serine/threonine-protein kinase"/>
    <property type="match status" value="1"/>
</dbReference>
<dbReference type="SMART" id="SM00473">
    <property type="entry name" value="PAN_AP"/>
    <property type="match status" value="1"/>
</dbReference>
<dbReference type="SMART" id="SM00108">
    <property type="entry name" value="B_lectin"/>
    <property type="match status" value="1"/>
</dbReference>
<dbReference type="Gene3D" id="2.90.10.10">
    <property type="entry name" value="Bulb-type lectin domain"/>
    <property type="match status" value="1"/>
</dbReference>
<keyword evidence="15" id="KW-0675">Receptor</keyword>
<dbReference type="Gene3D" id="3.30.200.20">
    <property type="entry name" value="Phosphorylase Kinase, domain 1"/>
    <property type="match status" value="1"/>
</dbReference>
<dbReference type="FunFam" id="2.90.10.10:FF:000009">
    <property type="entry name" value="Receptor-like serine/threonine-protein kinase SD1-8"/>
    <property type="match status" value="1"/>
</dbReference>
<evidence type="ECO:0000256" key="1">
    <source>
        <dbReference type="ARBA" id="ARBA00004251"/>
    </source>
</evidence>
<dbReference type="Proteomes" id="UP001420932">
    <property type="component" value="Unassembled WGS sequence"/>
</dbReference>
<comment type="similarity">
    <text evidence="19">Belongs to the protein kinase superfamily. Ser/Thr protein kinase family.</text>
</comment>
<dbReference type="AlphaFoldDB" id="A0AAP0F8R0"/>
<dbReference type="InterPro" id="IPR001245">
    <property type="entry name" value="Ser-Thr/Tyr_kinase_cat_dom"/>
</dbReference>
<evidence type="ECO:0000259" key="24">
    <source>
        <dbReference type="PROSITE" id="PS50948"/>
    </source>
</evidence>
<name>A0AAP0F8R0_9MAGN</name>
<keyword evidence="6 20" id="KW-0812">Transmembrane</keyword>